<evidence type="ECO:0000256" key="1">
    <source>
        <dbReference type="SAM" id="MobiDB-lite"/>
    </source>
</evidence>
<protein>
    <submittedName>
        <fullName evidence="2">Uncharacterized protein</fullName>
    </submittedName>
</protein>
<dbReference type="Proteomes" id="UP000287394">
    <property type="component" value="Chromosome"/>
</dbReference>
<dbReference type="Gene3D" id="1.10.287.110">
    <property type="entry name" value="DnaJ domain"/>
    <property type="match status" value="1"/>
</dbReference>
<feature type="compositionally biased region" description="Basic and acidic residues" evidence="1">
    <location>
        <begin position="35"/>
        <end position="44"/>
    </location>
</feature>
<evidence type="ECO:0000313" key="2">
    <source>
        <dbReference type="EMBL" id="BDI33868.1"/>
    </source>
</evidence>
<evidence type="ECO:0000313" key="3">
    <source>
        <dbReference type="Proteomes" id="UP000287394"/>
    </source>
</evidence>
<dbReference type="InterPro" id="IPR036869">
    <property type="entry name" value="J_dom_sf"/>
</dbReference>
<organism evidence="2 3">
    <name type="scientific">Capsulimonas corticalis</name>
    <dbReference type="NCBI Taxonomy" id="2219043"/>
    <lineage>
        <taxon>Bacteria</taxon>
        <taxon>Bacillati</taxon>
        <taxon>Armatimonadota</taxon>
        <taxon>Armatimonadia</taxon>
        <taxon>Capsulimonadales</taxon>
        <taxon>Capsulimonadaceae</taxon>
        <taxon>Capsulimonas</taxon>
    </lineage>
</organism>
<dbReference type="PROSITE" id="PS50076">
    <property type="entry name" value="DNAJ_2"/>
    <property type="match status" value="1"/>
</dbReference>
<dbReference type="CDD" id="cd06257">
    <property type="entry name" value="DnaJ"/>
    <property type="match status" value="1"/>
</dbReference>
<dbReference type="RefSeq" id="WP_119322803.1">
    <property type="nucleotide sequence ID" value="NZ_AP025739.1"/>
</dbReference>
<reference evidence="2 3" key="1">
    <citation type="journal article" date="2019" name="Int. J. Syst. Evol. Microbiol.">
        <title>Capsulimonas corticalis gen. nov., sp. nov., an aerobic capsulated bacterium, of a novel bacterial order, Capsulimonadales ord. nov., of the class Armatimonadia of the phylum Armatimonadetes.</title>
        <authorList>
            <person name="Li J."/>
            <person name="Kudo C."/>
            <person name="Tonouchi A."/>
        </authorList>
    </citation>
    <scope>NUCLEOTIDE SEQUENCE [LARGE SCALE GENOMIC DNA]</scope>
    <source>
        <strain evidence="2 3">AX-7</strain>
    </source>
</reference>
<name>A0A402CZT0_9BACT</name>
<keyword evidence="3" id="KW-1185">Reference proteome</keyword>
<dbReference type="EMBL" id="AP025739">
    <property type="protein sequence ID" value="BDI33868.1"/>
    <property type="molecule type" value="Genomic_DNA"/>
</dbReference>
<gene>
    <name evidence="2" type="ORF">CCAX7_59190</name>
</gene>
<dbReference type="SUPFAM" id="SSF46565">
    <property type="entry name" value="Chaperone J-domain"/>
    <property type="match status" value="1"/>
</dbReference>
<dbReference type="KEGG" id="ccot:CCAX7_59190"/>
<proteinExistence type="predicted"/>
<feature type="region of interest" description="Disordered" evidence="1">
    <location>
        <begin position="35"/>
        <end position="57"/>
    </location>
</feature>
<dbReference type="AlphaFoldDB" id="A0A402CZT0"/>
<accession>A0A402CZT0</accession>
<dbReference type="InterPro" id="IPR001623">
    <property type="entry name" value="DnaJ_domain"/>
</dbReference>
<sequence length="176" mass="19373">MSSMPDRLYKVAKAYLDAARGRLEDIDAAAQEELRRALPRENTDYGRSIPAASDDPMERAAAKIAAARNAAAARREITPERYNFSTPSEDETPAAPKTASLVENAYKIIGVPLGSAFPTVEKAVVKLRERCAPDKFPAGSPEQAEARRILSRIEDAYRILQDALGVQQGRFDRLEL</sequence>